<reference evidence="1" key="1">
    <citation type="submission" date="2015-06" db="EMBL/GenBank/DDBJ databases">
        <authorList>
            <person name="Nguyen H."/>
        </authorList>
    </citation>
    <scope>NUCLEOTIDE SEQUENCE</scope>
    <source>
        <strain evidence="1">DAOM 180753</strain>
    </source>
</reference>
<keyword evidence="2" id="KW-1185">Reference proteome</keyword>
<name>A0AAI9TPA1_PENTH</name>
<sequence>MSDMSPQVRIFKTHDANVLFQRAQEFYKDVDNRTGLLCTSFRIEGVRYVGEGCVDELDILQEDVRKFYRPGDKDPVVEVKPAMGL</sequence>
<gene>
    <name evidence="1" type="ORF">VN97_g2545</name>
</gene>
<proteinExistence type="predicted"/>
<reference evidence="1" key="2">
    <citation type="journal article" date="2016" name="Fungal Biol.">
        <title>Ochratoxin A production by Penicillium thymicola.</title>
        <authorList>
            <person name="Nguyen H.D.T."/>
            <person name="McMullin D.R."/>
            <person name="Ponomareva E."/>
            <person name="Riley R."/>
            <person name="Pomraning K.R."/>
            <person name="Baker S.E."/>
            <person name="Seifert K.A."/>
        </authorList>
    </citation>
    <scope>NUCLEOTIDE SEQUENCE</scope>
    <source>
        <strain evidence="1">DAOM 180753</strain>
    </source>
</reference>
<dbReference type="EMBL" id="LACB01000050">
    <property type="protein sequence ID" value="KAJ9490686.1"/>
    <property type="molecule type" value="Genomic_DNA"/>
</dbReference>
<evidence type="ECO:0000313" key="1">
    <source>
        <dbReference type="EMBL" id="KAJ9490686.1"/>
    </source>
</evidence>
<evidence type="ECO:0000313" key="2">
    <source>
        <dbReference type="Proteomes" id="UP001227192"/>
    </source>
</evidence>
<dbReference type="Proteomes" id="UP001227192">
    <property type="component" value="Unassembled WGS sequence"/>
</dbReference>
<protein>
    <submittedName>
        <fullName evidence="1">Uncharacterized protein</fullName>
    </submittedName>
</protein>
<organism evidence="1 2">
    <name type="scientific">Penicillium thymicola</name>
    <dbReference type="NCBI Taxonomy" id="293382"/>
    <lineage>
        <taxon>Eukaryota</taxon>
        <taxon>Fungi</taxon>
        <taxon>Dikarya</taxon>
        <taxon>Ascomycota</taxon>
        <taxon>Pezizomycotina</taxon>
        <taxon>Eurotiomycetes</taxon>
        <taxon>Eurotiomycetidae</taxon>
        <taxon>Eurotiales</taxon>
        <taxon>Aspergillaceae</taxon>
        <taxon>Penicillium</taxon>
    </lineage>
</organism>
<dbReference type="AlphaFoldDB" id="A0AAI9TPA1"/>
<accession>A0AAI9TPA1</accession>
<comment type="caution">
    <text evidence="1">The sequence shown here is derived from an EMBL/GenBank/DDBJ whole genome shotgun (WGS) entry which is preliminary data.</text>
</comment>